<accession>F8E1E1</accession>
<evidence type="ECO:0000256" key="2">
    <source>
        <dbReference type="ARBA" id="ARBA00012438"/>
    </source>
</evidence>
<evidence type="ECO:0000256" key="8">
    <source>
        <dbReference type="ARBA" id="ARBA00023012"/>
    </source>
</evidence>
<feature type="transmembrane region" description="Helical" evidence="9">
    <location>
        <begin position="34"/>
        <end position="53"/>
    </location>
</feature>
<feature type="transmembrane region" description="Helical" evidence="9">
    <location>
        <begin position="130"/>
        <end position="148"/>
    </location>
</feature>
<dbReference type="GO" id="GO:0005524">
    <property type="term" value="F:ATP binding"/>
    <property type="evidence" value="ECO:0007669"/>
    <property type="project" value="UniProtKB-KW"/>
</dbReference>
<dbReference type="Gene3D" id="1.20.5.1930">
    <property type="match status" value="1"/>
</dbReference>
<comment type="catalytic activity">
    <reaction evidence="1">
        <text>ATP + protein L-histidine = ADP + protein N-phospho-L-histidine.</text>
        <dbReference type="EC" id="2.7.13.3"/>
    </reaction>
</comment>
<evidence type="ECO:0000256" key="3">
    <source>
        <dbReference type="ARBA" id="ARBA00022553"/>
    </source>
</evidence>
<dbReference type="GO" id="GO:0046983">
    <property type="term" value="F:protein dimerization activity"/>
    <property type="evidence" value="ECO:0007669"/>
    <property type="project" value="InterPro"/>
</dbReference>
<dbReference type="STRING" id="662755.CRES_1741"/>
<dbReference type="AlphaFoldDB" id="F8E1E1"/>
<dbReference type="Gene3D" id="3.30.565.10">
    <property type="entry name" value="Histidine kinase-like ATPase, C-terminal domain"/>
    <property type="match status" value="1"/>
</dbReference>
<keyword evidence="7" id="KW-0067">ATP-binding</keyword>
<dbReference type="InterPro" id="IPR011712">
    <property type="entry name" value="Sig_transdc_His_kin_sub3_dim/P"/>
</dbReference>
<dbReference type="EC" id="2.7.13.3" evidence="2"/>
<keyword evidence="12" id="KW-1185">Reference proteome</keyword>
<keyword evidence="9" id="KW-0812">Transmembrane</keyword>
<feature type="transmembrane region" description="Helical" evidence="9">
    <location>
        <begin position="172"/>
        <end position="193"/>
    </location>
</feature>
<feature type="domain" description="Signal transduction histidine kinase subgroup 3 dimerisation and phosphoacceptor" evidence="10">
    <location>
        <begin position="218"/>
        <end position="284"/>
    </location>
</feature>
<evidence type="ECO:0000256" key="1">
    <source>
        <dbReference type="ARBA" id="ARBA00000085"/>
    </source>
</evidence>
<keyword evidence="6 11" id="KW-0418">Kinase</keyword>
<evidence type="ECO:0000256" key="7">
    <source>
        <dbReference type="ARBA" id="ARBA00022840"/>
    </source>
</evidence>
<dbReference type="GO" id="GO:0000155">
    <property type="term" value="F:phosphorelay sensor kinase activity"/>
    <property type="evidence" value="ECO:0007669"/>
    <property type="project" value="InterPro"/>
</dbReference>
<name>F8E1E1_CORRG</name>
<dbReference type="eggNOG" id="COG4585">
    <property type="taxonomic scope" value="Bacteria"/>
</dbReference>
<proteinExistence type="predicted"/>
<evidence type="ECO:0000256" key="4">
    <source>
        <dbReference type="ARBA" id="ARBA00022679"/>
    </source>
</evidence>
<dbReference type="Pfam" id="PF07730">
    <property type="entry name" value="HisKA_3"/>
    <property type="match status" value="1"/>
</dbReference>
<keyword evidence="9" id="KW-1133">Transmembrane helix</keyword>
<dbReference type="InterPro" id="IPR036890">
    <property type="entry name" value="HATPase_C_sf"/>
</dbReference>
<evidence type="ECO:0000313" key="11">
    <source>
        <dbReference type="EMBL" id="AEI10093.1"/>
    </source>
</evidence>
<dbReference type="EMBL" id="CP002857">
    <property type="protein sequence ID" value="AEI10093.1"/>
    <property type="molecule type" value="Genomic_DNA"/>
</dbReference>
<dbReference type="KEGG" id="crd:CRES_1741"/>
<keyword evidence="4 11" id="KW-0808">Transferase</keyword>
<keyword evidence="3" id="KW-0597">Phosphoprotein</keyword>
<dbReference type="PANTHER" id="PTHR24421:SF10">
    <property type="entry name" value="NITRATE_NITRITE SENSOR PROTEIN NARQ"/>
    <property type="match status" value="1"/>
</dbReference>
<keyword evidence="9" id="KW-0472">Membrane</keyword>
<keyword evidence="5" id="KW-0547">Nucleotide-binding</keyword>
<dbReference type="PANTHER" id="PTHR24421">
    <property type="entry name" value="NITRATE/NITRITE SENSOR PROTEIN NARX-RELATED"/>
    <property type="match status" value="1"/>
</dbReference>
<evidence type="ECO:0000256" key="9">
    <source>
        <dbReference type="SAM" id="Phobius"/>
    </source>
</evidence>
<dbReference type="GO" id="GO:0016020">
    <property type="term" value="C:membrane"/>
    <property type="evidence" value="ECO:0007669"/>
    <property type="project" value="InterPro"/>
</dbReference>
<sequence length="417" mass="45055">MSATTVKCHIMSDSYATIALEPTAKWWRDPGRRLQFIVISLIFGVLALMSLSVSAPNFAGWQTPMLAFGVVVAYVGLVVQQWRVELGVAIIAGGLFIVAISASFGILLGYATVCLQAYVISAHLHRRRRFWLALAVIGSFCAIAWQAVAERAFNPFIEVKPPVRQVISEPEFWVFLAITFLLTAVSLALCWLFGRQAQRRREAVANLAARAELATVSERNRIAREMHDIVAHSLTVVIAQADGGRYAGRKDPAKAMEALETISARGREALTQMRGLLSVLHEGDDRTTTSTPGVSALKDLIADANRSGTHTTLKVEGAEQPVDEARGLTIYRVVQESLTNVLKHAGAVEVRVKLLWDADNVTVTVDNAPGEESIGGSGRGLTGISERVRIHGGVAKWGASVLFPGGWNVTAVIPLAG</sequence>
<evidence type="ECO:0000256" key="5">
    <source>
        <dbReference type="ARBA" id="ARBA00022741"/>
    </source>
</evidence>
<evidence type="ECO:0000313" key="12">
    <source>
        <dbReference type="Proteomes" id="UP000000492"/>
    </source>
</evidence>
<gene>
    <name evidence="11" type="primary">tcsS2</name>
    <name evidence="11" type="ordered locus">CRES_1741</name>
</gene>
<dbReference type="InterPro" id="IPR050482">
    <property type="entry name" value="Sensor_HK_TwoCompSys"/>
</dbReference>
<dbReference type="CDD" id="cd16917">
    <property type="entry name" value="HATPase_UhpB-NarQ-NarX-like"/>
    <property type="match status" value="1"/>
</dbReference>
<dbReference type="Proteomes" id="UP000000492">
    <property type="component" value="Chromosome"/>
</dbReference>
<organism evidence="11 12">
    <name type="scientific">Corynebacterium resistens (strain DSM 45100 / JCM 12819 / GTC 2026 / SICGH 158)</name>
    <dbReference type="NCBI Taxonomy" id="662755"/>
    <lineage>
        <taxon>Bacteria</taxon>
        <taxon>Bacillati</taxon>
        <taxon>Actinomycetota</taxon>
        <taxon>Actinomycetes</taxon>
        <taxon>Mycobacteriales</taxon>
        <taxon>Corynebacteriaceae</taxon>
        <taxon>Corynebacterium</taxon>
    </lineage>
</organism>
<dbReference type="SUPFAM" id="SSF55874">
    <property type="entry name" value="ATPase domain of HSP90 chaperone/DNA topoisomerase II/histidine kinase"/>
    <property type="match status" value="1"/>
</dbReference>
<dbReference type="HOGENOM" id="CLU_000445_20_1_11"/>
<evidence type="ECO:0000259" key="10">
    <source>
        <dbReference type="Pfam" id="PF07730"/>
    </source>
</evidence>
<evidence type="ECO:0000256" key="6">
    <source>
        <dbReference type="ARBA" id="ARBA00022777"/>
    </source>
</evidence>
<feature type="transmembrane region" description="Helical" evidence="9">
    <location>
        <begin position="65"/>
        <end position="82"/>
    </location>
</feature>
<feature type="transmembrane region" description="Helical" evidence="9">
    <location>
        <begin position="88"/>
        <end position="118"/>
    </location>
</feature>
<keyword evidence="8" id="KW-0902">Two-component regulatory system</keyword>
<protein>
    <recommendedName>
        <fullName evidence="2">histidine kinase</fullName>
        <ecNumber evidence="2">2.7.13.3</ecNumber>
    </recommendedName>
</protein>
<reference evidence="11 12" key="1">
    <citation type="journal article" date="2012" name="BMC Genomics">
        <title>Complete genome sequence, lifestyle, and multi-drug resistance of the human pathogen Corynebacterium resistens DSM 45100 isolated from blood samples of a leukemia patient.</title>
        <authorList>
            <person name="Schroder J."/>
            <person name="Maus I."/>
            <person name="Meyer K."/>
            <person name="Wordemann S."/>
            <person name="Blom J."/>
            <person name="Jaenicke S."/>
            <person name="Schneider J."/>
            <person name="Trost E."/>
            <person name="Tauch A."/>
        </authorList>
    </citation>
    <scope>NUCLEOTIDE SEQUENCE [LARGE SCALE GENOMIC DNA]</scope>
    <source>
        <strain evidence="12">DSM 45100 / JCM 12819 / CCUG 50093 / GTC 2026 / SICGH 158</strain>
    </source>
</reference>